<reference evidence="2 3" key="1">
    <citation type="journal article" date="2021" name="bioRxiv">
        <title>The Gossypium anomalum genome as a resource for cotton improvement and evolutionary analysis of hybrid incompatibility.</title>
        <authorList>
            <person name="Grover C.E."/>
            <person name="Yuan D."/>
            <person name="Arick M.A."/>
            <person name="Miller E.R."/>
            <person name="Hu G."/>
            <person name="Peterson D.G."/>
            <person name="Wendel J.F."/>
            <person name="Udall J.A."/>
        </authorList>
    </citation>
    <scope>NUCLEOTIDE SEQUENCE [LARGE SCALE GENOMIC DNA]</scope>
    <source>
        <strain evidence="2">JFW-Udall</strain>
        <tissue evidence="2">Leaf</tissue>
    </source>
</reference>
<organism evidence="2 3">
    <name type="scientific">Gossypium anomalum</name>
    <dbReference type="NCBI Taxonomy" id="47600"/>
    <lineage>
        <taxon>Eukaryota</taxon>
        <taxon>Viridiplantae</taxon>
        <taxon>Streptophyta</taxon>
        <taxon>Embryophyta</taxon>
        <taxon>Tracheophyta</taxon>
        <taxon>Spermatophyta</taxon>
        <taxon>Magnoliopsida</taxon>
        <taxon>eudicotyledons</taxon>
        <taxon>Gunneridae</taxon>
        <taxon>Pentapetalae</taxon>
        <taxon>rosids</taxon>
        <taxon>malvids</taxon>
        <taxon>Malvales</taxon>
        <taxon>Malvaceae</taxon>
        <taxon>Malvoideae</taxon>
        <taxon>Gossypium</taxon>
    </lineage>
</organism>
<dbReference type="PANTHER" id="PTHR35751">
    <property type="match status" value="1"/>
</dbReference>
<accession>A0A8J5YNU4</accession>
<name>A0A8J5YNU4_9ROSI</name>
<dbReference type="OrthoDB" id="1863475at2759"/>
<dbReference type="AlphaFoldDB" id="A0A8J5YNU4"/>
<keyword evidence="3" id="KW-1185">Reference proteome</keyword>
<comment type="caution">
    <text evidence="2">The sequence shown here is derived from an EMBL/GenBank/DDBJ whole genome shotgun (WGS) entry which is preliminary data.</text>
</comment>
<dbReference type="PANTHER" id="PTHR35751:SF1">
    <property type="entry name" value="GENOME ASSEMBLY, CHROMOSOME: A02"/>
    <property type="match status" value="1"/>
</dbReference>
<dbReference type="Proteomes" id="UP000701853">
    <property type="component" value="Chromosome 8"/>
</dbReference>
<gene>
    <name evidence="2" type="ORF">CXB51_020212</name>
</gene>
<feature type="compositionally biased region" description="Basic residues" evidence="1">
    <location>
        <begin position="9"/>
        <end position="21"/>
    </location>
</feature>
<evidence type="ECO:0000313" key="2">
    <source>
        <dbReference type="EMBL" id="KAG8485892.1"/>
    </source>
</evidence>
<feature type="region of interest" description="Disordered" evidence="1">
    <location>
        <begin position="1"/>
        <end position="35"/>
    </location>
</feature>
<sequence>MGAEQTLKRIPRIKFPQRHPKPSPSGSISDTQATRKDGGVIGNFIARSRLSSDVPAPPSNTAVGGKASLLPKRTPVSEREIEAILAAASEFSAVKASFPEAQNKISDLLFFSHLSSLICKELFTEV</sequence>
<evidence type="ECO:0000313" key="3">
    <source>
        <dbReference type="Proteomes" id="UP000701853"/>
    </source>
</evidence>
<proteinExistence type="predicted"/>
<protein>
    <submittedName>
        <fullName evidence="2">Uncharacterized protein</fullName>
    </submittedName>
</protein>
<evidence type="ECO:0000256" key="1">
    <source>
        <dbReference type="SAM" id="MobiDB-lite"/>
    </source>
</evidence>
<dbReference type="EMBL" id="JAHUZN010000008">
    <property type="protein sequence ID" value="KAG8485892.1"/>
    <property type="molecule type" value="Genomic_DNA"/>
</dbReference>